<evidence type="ECO:0000256" key="7">
    <source>
        <dbReference type="ARBA" id="ARBA00023242"/>
    </source>
</evidence>
<feature type="non-terminal residue" evidence="11">
    <location>
        <position position="443"/>
    </location>
</feature>
<name>A0A7R9QXH1_9ACAR</name>
<dbReference type="SUPFAM" id="SSF57667">
    <property type="entry name" value="beta-beta-alpha zinc fingers"/>
    <property type="match status" value="3"/>
</dbReference>
<accession>A0A7R9QXH1</accession>
<dbReference type="InterPro" id="IPR036236">
    <property type="entry name" value="Znf_C2H2_sf"/>
</dbReference>
<reference evidence="11" key="1">
    <citation type="submission" date="2020-11" db="EMBL/GenBank/DDBJ databases">
        <authorList>
            <person name="Tran Van P."/>
        </authorList>
    </citation>
    <scope>NUCLEOTIDE SEQUENCE</scope>
</reference>
<feature type="region of interest" description="Disordered" evidence="9">
    <location>
        <begin position="254"/>
        <end position="286"/>
    </location>
</feature>
<keyword evidence="3 8" id="KW-0863">Zinc-finger</keyword>
<gene>
    <name evidence="11" type="ORF">ONB1V03_LOCUS17120</name>
</gene>
<evidence type="ECO:0000256" key="1">
    <source>
        <dbReference type="ARBA" id="ARBA00004123"/>
    </source>
</evidence>
<dbReference type="PANTHER" id="PTHR46179">
    <property type="entry name" value="ZINC FINGER PROTEIN"/>
    <property type="match status" value="1"/>
</dbReference>
<dbReference type="EMBL" id="OC935422">
    <property type="protein sequence ID" value="CAD7660554.1"/>
    <property type="molecule type" value="Genomic_DNA"/>
</dbReference>
<evidence type="ECO:0000259" key="10">
    <source>
        <dbReference type="PROSITE" id="PS50157"/>
    </source>
</evidence>
<dbReference type="AlphaFoldDB" id="A0A7R9QXH1"/>
<feature type="domain" description="C2H2-type" evidence="10">
    <location>
        <begin position="136"/>
        <end position="165"/>
    </location>
</feature>
<keyword evidence="7" id="KW-0539">Nucleus</keyword>
<organism evidence="11">
    <name type="scientific">Oppiella nova</name>
    <dbReference type="NCBI Taxonomy" id="334625"/>
    <lineage>
        <taxon>Eukaryota</taxon>
        <taxon>Metazoa</taxon>
        <taxon>Ecdysozoa</taxon>
        <taxon>Arthropoda</taxon>
        <taxon>Chelicerata</taxon>
        <taxon>Arachnida</taxon>
        <taxon>Acari</taxon>
        <taxon>Acariformes</taxon>
        <taxon>Sarcoptiformes</taxon>
        <taxon>Oribatida</taxon>
        <taxon>Brachypylina</taxon>
        <taxon>Oppioidea</taxon>
        <taxon>Oppiidae</taxon>
        <taxon>Oppiella</taxon>
    </lineage>
</organism>
<feature type="domain" description="C2H2-type" evidence="10">
    <location>
        <begin position="354"/>
        <end position="384"/>
    </location>
</feature>
<protein>
    <recommendedName>
        <fullName evidence="10">C2H2-type domain-containing protein</fullName>
    </recommendedName>
</protein>
<dbReference type="Pfam" id="PF00096">
    <property type="entry name" value="zf-C2H2"/>
    <property type="match status" value="1"/>
</dbReference>
<evidence type="ECO:0000256" key="5">
    <source>
        <dbReference type="ARBA" id="ARBA00023015"/>
    </source>
</evidence>
<feature type="compositionally biased region" description="Low complexity" evidence="9">
    <location>
        <begin position="179"/>
        <end position="193"/>
    </location>
</feature>
<dbReference type="OrthoDB" id="6503033at2759"/>
<proteinExistence type="predicted"/>
<keyword evidence="5" id="KW-0805">Transcription regulation</keyword>
<dbReference type="Gene3D" id="3.30.160.60">
    <property type="entry name" value="Classic Zinc Finger"/>
    <property type="match status" value="4"/>
</dbReference>
<dbReference type="PANTHER" id="PTHR46179:SF13">
    <property type="entry name" value="C2H2-TYPE DOMAIN-CONTAINING PROTEIN"/>
    <property type="match status" value="1"/>
</dbReference>
<evidence type="ECO:0000313" key="11">
    <source>
        <dbReference type="EMBL" id="CAD7660554.1"/>
    </source>
</evidence>
<keyword evidence="4" id="KW-0862">Zinc</keyword>
<dbReference type="GO" id="GO:0008270">
    <property type="term" value="F:zinc ion binding"/>
    <property type="evidence" value="ECO:0007669"/>
    <property type="project" value="UniProtKB-KW"/>
</dbReference>
<evidence type="ECO:0000256" key="4">
    <source>
        <dbReference type="ARBA" id="ARBA00022833"/>
    </source>
</evidence>
<dbReference type="GO" id="GO:0006357">
    <property type="term" value="P:regulation of transcription by RNA polymerase II"/>
    <property type="evidence" value="ECO:0007669"/>
    <property type="project" value="TreeGrafter"/>
</dbReference>
<evidence type="ECO:0000256" key="3">
    <source>
        <dbReference type="ARBA" id="ARBA00022771"/>
    </source>
</evidence>
<comment type="subcellular location">
    <subcellularLocation>
        <location evidence="1">Nucleus</location>
    </subcellularLocation>
</comment>
<sequence>MRLTANECNHKPFADQLRQSITRLTQLYSISSRLDDYHHSLDTNRTVGLAMTTTADTNNNDSNGCGAGIAAKVCKINVNNTNVDSRVDSRVSGDSGSGFGDLKTPLKCFWPKCEFKTAARDQLKQHYSVHYKCKQFCCPFKGCNKVFKYKTNLAKHKSSHQPVRGQARHAKSADTCGYSNSSNSVGVSDSNSGMDPVKHEVIVNTTTTTGTDSNDSNECHNSHMYDNSSRHSSSNESTVFAIKSHDTITAHKSAVKSGVGAHTPTPGVKPLTIGMGSTGSSRANGQSSKKEFRCEYNGCSKTFTLKTLLIQHKSVVHLNQTLYSCDYENCDQMFNKKVNLKRHKNTVHLGLKPFCCDYHNCGKKFTQKTHLLQHRRRQHLDFGPQLEAKRFKCYYNACNKSYDSIYDLKTHVVDGHLRAGTTGAGGDAGAVDDKALNTCFEQN</sequence>
<dbReference type="SMART" id="SM00355">
    <property type="entry name" value="ZnF_C2H2"/>
    <property type="match status" value="6"/>
</dbReference>
<dbReference type="InterPro" id="IPR013087">
    <property type="entry name" value="Znf_C2H2_type"/>
</dbReference>
<evidence type="ECO:0000313" key="12">
    <source>
        <dbReference type="Proteomes" id="UP000728032"/>
    </source>
</evidence>
<evidence type="ECO:0000256" key="8">
    <source>
        <dbReference type="PROSITE-ProRule" id="PRU00042"/>
    </source>
</evidence>
<keyword evidence="12" id="KW-1185">Reference proteome</keyword>
<keyword evidence="6" id="KW-0804">Transcription</keyword>
<keyword evidence="2" id="KW-0479">Metal-binding</keyword>
<dbReference type="EMBL" id="CAJPVJ010020597">
    <property type="protein sequence ID" value="CAG2177692.1"/>
    <property type="molecule type" value="Genomic_DNA"/>
</dbReference>
<evidence type="ECO:0000256" key="9">
    <source>
        <dbReference type="SAM" id="MobiDB-lite"/>
    </source>
</evidence>
<feature type="domain" description="C2H2-type" evidence="10">
    <location>
        <begin position="292"/>
        <end position="322"/>
    </location>
</feature>
<dbReference type="InterPro" id="IPR051061">
    <property type="entry name" value="Zinc_finger_trans_reg"/>
</dbReference>
<dbReference type="GO" id="GO:0005634">
    <property type="term" value="C:nucleus"/>
    <property type="evidence" value="ECO:0007669"/>
    <property type="project" value="UniProtKB-SubCell"/>
</dbReference>
<dbReference type="Proteomes" id="UP000728032">
    <property type="component" value="Unassembled WGS sequence"/>
</dbReference>
<feature type="domain" description="C2H2-type" evidence="10">
    <location>
        <begin position="323"/>
        <end position="353"/>
    </location>
</feature>
<feature type="region of interest" description="Disordered" evidence="9">
    <location>
        <begin position="157"/>
        <end position="195"/>
    </location>
</feature>
<dbReference type="PROSITE" id="PS50157">
    <property type="entry name" value="ZINC_FINGER_C2H2_2"/>
    <property type="match status" value="4"/>
</dbReference>
<evidence type="ECO:0000256" key="6">
    <source>
        <dbReference type="ARBA" id="ARBA00023163"/>
    </source>
</evidence>
<dbReference type="PROSITE" id="PS00028">
    <property type="entry name" value="ZINC_FINGER_C2H2_1"/>
    <property type="match status" value="5"/>
</dbReference>
<evidence type="ECO:0000256" key="2">
    <source>
        <dbReference type="ARBA" id="ARBA00022723"/>
    </source>
</evidence>